<dbReference type="InterPro" id="IPR006694">
    <property type="entry name" value="Fatty_acid_hydroxylase"/>
</dbReference>
<keyword evidence="4 9" id="KW-0560">Oxidoreductase</keyword>
<dbReference type="InterPro" id="IPR023393">
    <property type="entry name" value="START-like_dom_sf"/>
</dbReference>
<dbReference type="CDD" id="cd07812">
    <property type="entry name" value="SRPBCC"/>
    <property type="match status" value="1"/>
</dbReference>
<dbReference type="RefSeq" id="WP_007622834.1">
    <property type="nucleotide sequence ID" value="NZ_BAEO01000055.1"/>
</dbReference>
<evidence type="ECO:0000256" key="3">
    <source>
        <dbReference type="ARBA" id="ARBA00022989"/>
    </source>
</evidence>
<gene>
    <name evidence="9" type="ORF">GARC_3728</name>
</gene>
<evidence type="ECO:0000256" key="1">
    <source>
        <dbReference type="ARBA" id="ARBA00004127"/>
    </source>
</evidence>
<dbReference type="GO" id="GO:0006643">
    <property type="term" value="P:membrane lipid metabolic process"/>
    <property type="evidence" value="ECO:0007669"/>
    <property type="project" value="TreeGrafter"/>
</dbReference>
<evidence type="ECO:0000313" key="9">
    <source>
        <dbReference type="EMBL" id="GAC20682.1"/>
    </source>
</evidence>
<dbReference type="GO" id="GO:0050479">
    <property type="term" value="F:glyceryl-ether monooxygenase activity"/>
    <property type="evidence" value="ECO:0007669"/>
    <property type="project" value="UniProtKB-EC"/>
</dbReference>
<keyword evidence="2 7" id="KW-0812">Transmembrane</keyword>
<feature type="domain" description="Fatty acid hydroxylase" evidence="8">
    <location>
        <begin position="83"/>
        <end position="216"/>
    </location>
</feature>
<organism evidence="9 10">
    <name type="scientific">Paraglaciecola arctica BSs20135</name>
    <dbReference type="NCBI Taxonomy" id="493475"/>
    <lineage>
        <taxon>Bacteria</taxon>
        <taxon>Pseudomonadati</taxon>
        <taxon>Pseudomonadota</taxon>
        <taxon>Gammaproteobacteria</taxon>
        <taxon>Alteromonadales</taxon>
        <taxon>Alteromonadaceae</taxon>
        <taxon>Paraglaciecola</taxon>
    </lineage>
</organism>
<dbReference type="eggNOG" id="COG3000">
    <property type="taxonomic scope" value="Bacteria"/>
</dbReference>
<dbReference type="OrthoDB" id="9770329at2"/>
<evidence type="ECO:0000256" key="2">
    <source>
        <dbReference type="ARBA" id="ARBA00022692"/>
    </source>
</evidence>
<comment type="subcellular location">
    <subcellularLocation>
        <location evidence="1">Endomembrane system</location>
        <topology evidence="1">Multi-pass membrane protein</topology>
    </subcellularLocation>
</comment>
<dbReference type="Gene3D" id="3.30.530.20">
    <property type="match status" value="1"/>
</dbReference>
<name>K6YR73_9ALTE</name>
<dbReference type="EC" id="1.14.16.5" evidence="9"/>
<keyword evidence="6 7" id="KW-0472">Membrane</keyword>
<evidence type="ECO:0000313" key="10">
    <source>
        <dbReference type="Proteomes" id="UP000006327"/>
    </source>
</evidence>
<feature type="transmembrane region" description="Helical" evidence="7">
    <location>
        <begin position="334"/>
        <end position="355"/>
    </location>
</feature>
<keyword evidence="3 7" id="KW-1133">Transmembrane helix</keyword>
<dbReference type="GO" id="GO:0016020">
    <property type="term" value="C:membrane"/>
    <property type="evidence" value="ECO:0007669"/>
    <property type="project" value="GOC"/>
</dbReference>
<feature type="transmembrane region" description="Helical" evidence="7">
    <location>
        <begin position="81"/>
        <end position="97"/>
    </location>
</feature>
<dbReference type="Proteomes" id="UP000006327">
    <property type="component" value="Unassembled WGS sequence"/>
</dbReference>
<dbReference type="GO" id="GO:0008610">
    <property type="term" value="P:lipid biosynthetic process"/>
    <property type="evidence" value="ECO:0007669"/>
    <property type="project" value="InterPro"/>
</dbReference>
<dbReference type="InterPro" id="IPR051689">
    <property type="entry name" value="Sterol_desaturase/TMEM195"/>
</dbReference>
<keyword evidence="5" id="KW-0443">Lipid metabolism</keyword>
<keyword evidence="9" id="KW-0503">Monooxygenase</keyword>
<proteinExistence type="predicted"/>
<dbReference type="InterPro" id="IPR019587">
    <property type="entry name" value="Polyketide_cyclase/dehydratase"/>
</dbReference>
<feature type="transmembrane region" description="Helical" evidence="7">
    <location>
        <begin position="46"/>
        <end position="66"/>
    </location>
</feature>
<evidence type="ECO:0000256" key="5">
    <source>
        <dbReference type="ARBA" id="ARBA00023098"/>
    </source>
</evidence>
<dbReference type="GO" id="GO:0005506">
    <property type="term" value="F:iron ion binding"/>
    <property type="evidence" value="ECO:0007669"/>
    <property type="project" value="InterPro"/>
</dbReference>
<feature type="transmembrane region" description="Helical" evidence="7">
    <location>
        <begin position="6"/>
        <end position="25"/>
    </location>
</feature>
<dbReference type="Pfam" id="PF10604">
    <property type="entry name" value="Polyketide_cyc2"/>
    <property type="match status" value="1"/>
</dbReference>
<sequence>MSEYNLNGLVIPLFMFFMAIEYIFLRLKGKNLHRYNDSVNSLSMGMCLLISDALLKTFTFAAYMYLWENHRSLDFSVQEPITWVVFFFVLDLCYYAFHRAAHEINFLWGAHVGHHQSEEYNLTTALRQSAFQYAFSWVFYLPLAFLGCPPQVFLILFILLKLYQFGLHTQAINKVPLIEGIFSTPSSHRVHHAKNPVYIDRNYGGTLAIWDRIFGTWQPELAQEPCHYGTTLPLNTLNPIKANLQHWEMLAKDTVKTASWHDKFILWFKPTGWRPRDCIKGDGSTSKLQSSGSTNIVKYDPQVSNLVKIYTAINFLLLIAITVMFLFMSPKLSALMLILGTFTVVYGFVAISHFLEGSKSLTFFELIRLPVTFWLASNLWFSTSTTQIINTIVMDKPAAQVLSYASSPGLWSDWHPQSSKVYVSSSQPLIKGDTFEEDIQTALGKNHLSWKVIQSTNDTWIAEANNQTNGSTIRLQYQVRALGNKSEFERTLHYTMPNFALVTVNALFFKSKVEQKSEDSLLRLKNAVNAQFTY</sequence>
<dbReference type="STRING" id="493475.GARC_3728"/>
<evidence type="ECO:0000256" key="6">
    <source>
        <dbReference type="ARBA" id="ARBA00023136"/>
    </source>
</evidence>
<keyword evidence="10" id="KW-1185">Reference proteome</keyword>
<evidence type="ECO:0000256" key="7">
    <source>
        <dbReference type="SAM" id="Phobius"/>
    </source>
</evidence>
<dbReference type="SUPFAM" id="SSF55961">
    <property type="entry name" value="Bet v1-like"/>
    <property type="match status" value="1"/>
</dbReference>
<feature type="transmembrane region" description="Helical" evidence="7">
    <location>
        <begin position="137"/>
        <end position="160"/>
    </location>
</feature>
<dbReference type="EMBL" id="BAEO01000055">
    <property type="protein sequence ID" value="GAC20682.1"/>
    <property type="molecule type" value="Genomic_DNA"/>
</dbReference>
<dbReference type="GO" id="GO:0012505">
    <property type="term" value="C:endomembrane system"/>
    <property type="evidence" value="ECO:0007669"/>
    <property type="project" value="UniProtKB-SubCell"/>
</dbReference>
<dbReference type="Pfam" id="PF04116">
    <property type="entry name" value="FA_hydroxylase"/>
    <property type="match status" value="1"/>
</dbReference>
<reference evidence="9 10" key="1">
    <citation type="journal article" date="2017" name="Antonie Van Leeuwenhoek">
        <title>Rhizobium rhizosphaerae sp. nov., a novel species isolated from rice rhizosphere.</title>
        <authorList>
            <person name="Zhao J.J."/>
            <person name="Zhang J."/>
            <person name="Zhang R.J."/>
            <person name="Zhang C.W."/>
            <person name="Yin H.Q."/>
            <person name="Zhang X.X."/>
        </authorList>
    </citation>
    <scope>NUCLEOTIDE SEQUENCE [LARGE SCALE GENOMIC DNA]</scope>
    <source>
        <strain evidence="9 10">BSs20135</strain>
    </source>
</reference>
<comment type="caution">
    <text evidence="9">The sequence shown here is derived from an EMBL/GenBank/DDBJ whole genome shotgun (WGS) entry which is preliminary data.</text>
</comment>
<evidence type="ECO:0000256" key="4">
    <source>
        <dbReference type="ARBA" id="ARBA00023002"/>
    </source>
</evidence>
<feature type="transmembrane region" description="Helical" evidence="7">
    <location>
        <begin position="309"/>
        <end position="327"/>
    </location>
</feature>
<protein>
    <submittedName>
        <fullName evidence="9">Alkylglycerol monooxygenase</fullName>
        <ecNumber evidence="9">1.14.16.5</ecNumber>
    </submittedName>
</protein>
<dbReference type="PANTHER" id="PTHR21624">
    <property type="entry name" value="STEROL DESATURASE-RELATED PROTEIN"/>
    <property type="match status" value="1"/>
</dbReference>
<dbReference type="AlphaFoldDB" id="K6YR73"/>
<accession>K6YR73</accession>
<evidence type="ECO:0000259" key="8">
    <source>
        <dbReference type="Pfam" id="PF04116"/>
    </source>
</evidence>
<dbReference type="eggNOG" id="COG1881">
    <property type="taxonomic scope" value="Bacteria"/>
</dbReference>
<dbReference type="PANTHER" id="PTHR21624:SF1">
    <property type="entry name" value="ALKYLGLYCEROL MONOOXYGENASE"/>
    <property type="match status" value="1"/>
</dbReference>